<dbReference type="Proteomes" id="UP001401887">
    <property type="component" value="Unassembled WGS sequence"/>
</dbReference>
<accession>A0ABP9W3N3</accession>
<sequence length="412" mass="45256">MTPAPDPAERYIRLAHALDAHSEGFIDGYGGPQDWADRTRRDPAELRAEAQALLDEVSGVEDEARRAFLTVQVRAMHTLARRLAGETLPYADEVRGLYDIDPVRADTADLEAALGALDAALPGSGSLNEREEALRSRVVLLKDDILRVAQPILSTLRERTRERFGLPEGEDFSIGLVSDKPWTGYNWPLGNLRSRIDLNTDLPLLLPDLPDLLAHEGYPGHHTEHATKEARLVRERGWLEHGIQLINAPECVVSEGIAVNARAAVMSREELEAWLTGELVGMAGLDPDDVRAYLAASRAREGLKSVSGTAALMLHEDGAPEAEVLAFLRRYAVVSEDRARQSLRFISQPNFRAYIFTYSVGGDLVFQSSAPFDAVDPKGQTGGRKEAGMMTFARLLREPVTPGQLREAVPTA</sequence>
<keyword evidence="2" id="KW-1185">Reference proteome</keyword>
<comment type="caution">
    <text evidence="1">The sequence shown here is derived from an EMBL/GenBank/DDBJ whole genome shotgun (WGS) entry which is preliminary data.</text>
</comment>
<dbReference type="EMBL" id="BAABRP010000001">
    <property type="protein sequence ID" value="GAA5511949.1"/>
    <property type="molecule type" value="Genomic_DNA"/>
</dbReference>
<reference evidence="1 2" key="1">
    <citation type="submission" date="2024-02" db="EMBL/GenBank/DDBJ databases">
        <title>Deinococcus carri NBRC 110142.</title>
        <authorList>
            <person name="Ichikawa N."/>
            <person name="Katano-Makiyama Y."/>
            <person name="Hidaka K."/>
        </authorList>
    </citation>
    <scope>NUCLEOTIDE SEQUENCE [LARGE SCALE GENOMIC DNA]</scope>
    <source>
        <strain evidence="1 2">NBRC 110142</strain>
    </source>
</reference>
<protein>
    <recommendedName>
        <fullName evidence="3">DUF885 domain-containing protein</fullName>
    </recommendedName>
</protein>
<evidence type="ECO:0000313" key="1">
    <source>
        <dbReference type="EMBL" id="GAA5511949.1"/>
    </source>
</evidence>
<evidence type="ECO:0008006" key="3">
    <source>
        <dbReference type="Google" id="ProtNLM"/>
    </source>
</evidence>
<evidence type="ECO:0000313" key="2">
    <source>
        <dbReference type="Proteomes" id="UP001401887"/>
    </source>
</evidence>
<gene>
    <name evidence="1" type="ORF">Dcar01_00663</name>
</gene>
<organism evidence="1 2">
    <name type="scientific">Deinococcus carri</name>
    <dbReference type="NCBI Taxonomy" id="1211323"/>
    <lineage>
        <taxon>Bacteria</taxon>
        <taxon>Thermotogati</taxon>
        <taxon>Deinococcota</taxon>
        <taxon>Deinococci</taxon>
        <taxon>Deinococcales</taxon>
        <taxon>Deinococcaceae</taxon>
        <taxon>Deinococcus</taxon>
    </lineage>
</organism>
<name>A0ABP9W3N3_9DEIO</name>
<proteinExistence type="predicted"/>
<dbReference type="RefSeq" id="WP_345460829.1">
    <property type="nucleotide sequence ID" value="NZ_BAABRP010000001.1"/>
</dbReference>